<dbReference type="InterPro" id="IPR027417">
    <property type="entry name" value="P-loop_NTPase"/>
</dbReference>
<dbReference type="GO" id="GO:0016787">
    <property type="term" value="F:hydrolase activity"/>
    <property type="evidence" value="ECO:0007669"/>
    <property type="project" value="UniProtKB-KW"/>
</dbReference>
<dbReference type="SMART" id="SM00490">
    <property type="entry name" value="HELICc"/>
    <property type="match status" value="1"/>
</dbReference>
<dbReference type="EMBL" id="CP001229">
    <property type="protein sequence ID" value="ACN99678.1"/>
    <property type="molecule type" value="Genomic_DNA"/>
</dbReference>
<evidence type="ECO:0000313" key="5">
    <source>
        <dbReference type="Proteomes" id="UP000001369"/>
    </source>
</evidence>
<dbReference type="GO" id="GO:0004386">
    <property type="term" value="F:helicase activity"/>
    <property type="evidence" value="ECO:0007669"/>
    <property type="project" value="UniProtKB-KW"/>
</dbReference>
<dbReference type="PROSITE" id="PS51194">
    <property type="entry name" value="HELICASE_CTER"/>
    <property type="match status" value="1"/>
</dbReference>
<dbReference type="STRING" id="204536.SULAZ_1182"/>
<organism evidence="4 5">
    <name type="scientific">Sulfurihydrogenibium azorense (strain DSM 15241 / OCM 825 / Az-Fu1)</name>
    <dbReference type="NCBI Taxonomy" id="204536"/>
    <lineage>
        <taxon>Bacteria</taxon>
        <taxon>Pseudomonadati</taxon>
        <taxon>Aquificota</taxon>
        <taxon>Aquificia</taxon>
        <taxon>Aquificales</taxon>
        <taxon>Hydrogenothermaceae</taxon>
        <taxon>Sulfurihydrogenibium</taxon>
    </lineage>
</organism>
<keyword evidence="4" id="KW-0347">Helicase</keyword>
<dbReference type="Gene3D" id="3.40.50.10810">
    <property type="entry name" value="Tandem AAA-ATPase domain"/>
    <property type="match status" value="1"/>
</dbReference>
<dbReference type="RefSeq" id="WP_012674987.1">
    <property type="nucleotide sequence ID" value="NC_012438.1"/>
</dbReference>
<dbReference type="InterPro" id="IPR049730">
    <property type="entry name" value="SNF2/RAD54-like_C"/>
</dbReference>
<evidence type="ECO:0000313" key="4">
    <source>
        <dbReference type="EMBL" id="ACN99678.1"/>
    </source>
</evidence>
<dbReference type="Pfam" id="PF00176">
    <property type="entry name" value="SNF2-rel_dom"/>
    <property type="match status" value="1"/>
</dbReference>
<keyword evidence="4" id="KW-0067">ATP-binding</keyword>
<dbReference type="InterPro" id="IPR000330">
    <property type="entry name" value="SNF2_N"/>
</dbReference>
<dbReference type="SMART" id="SM00487">
    <property type="entry name" value="DEXDc"/>
    <property type="match status" value="1"/>
</dbReference>
<dbReference type="PANTHER" id="PTHR10799">
    <property type="entry name" value="SNF2/RAD54 HELICASE FAMILY"/>
    <property type="match status" value="1"/>
</dbReference>
<dbReference type="InterPro" id="IPR001650">
    <property type="entry name" value="Helicase_C-like"/>
</dbReference>
<dbReference type="eggNOG" id="COG0553">
    <property type="taxonomic scope" value="Bacteria"/>
</dbReference>
<keyword evidence="5" id="KW-1185">Reference proteome</keyword>
<proteinExistence type="predicted"/>
<dbReference type="Gene3D" id="3.40.50.300">
    <property type="entry name" value="P-loop containing nucleotide triphosphate hydrolases"/>
    <property type="match status" value="1"/>
</dbReference>
<dbReference type="Pfam" id="PF00271">
    <property type="entry name" value="Helicase_C"/>
    <property type="match status" value="1"/>
</dbReference>
<reference evidence="4 5" key="1">
    <citation type="journal article" date="2009" name="J. Bacteriol.">
        <title>Complete and draft genome sequences of six members of the Aquificales.</title>
        <authorList>
            <person name="Reysenbach A.L."/>
            <person name="Hamamura N."/>
            <person name="Podar M."/>
            <person name="Griffiths E."/>
            <person name="Ferreira S."/>
            <person name="Hochstein R."/>
            <person name="Heidelberg J."/>
            <person name="Johnson J."/>
            <person name="Mead D."/>
            <person name="Pohorille A."/>
            <person name="Sarmiento M."/>
            <person name="Schweighofer K."/>
            <person name="Seshadri R."/>
            <person name="Voytek M.A."/>
        </authorList>
    </citation>
    <scope>NUCLEOTIDE SEQUENCE [LARGE SCALE GENOMIC DNA]</scope>
    <source>
        <strain evidence="5">Az-Fu1 / DSM 15241 / OCM 825</strain>
    </source>
</reference>
<dbReference type="InterPro" id="IPR014001">
    <property type="entry name" value="Helicase_ATP-bd"/>
</dbReference>
<feature type="domain" description="Helicase ATP-binding" evidence="2">
    <location>
        <begin position="110"/>
        <end position="277"/>
    </location>
</feature>
<gene>
    <name evidence="4" type="ordered locus">SULAZ_1182</name>
</gene>
<dbReference type="SUPFAM" id="SSF52540">
    <property type="entry name" value="P-loop containing nucleoside triphosphate hydrolases"/>
    <property type="match status" value="2"/>
</dbReference>
<evidence type="ECO:0000259" key="3">
    <source>
        <dbReference type="PROSITE" id="PS51194"/>
    </source>
</evidence>
<dbReference type="AlphaFoldDB" id="C1DVL6"/>
<dbReference type="Proteomes" id="UP000001369">
    <property type="component" value="Chromosome"/>
</dbReference>
<dbReference type="InterPro" id="IPR038718">
    <property type="entry name" value="SNF2-like_sf"/>
</dbReference>
<dbReference type="CDD" id="cd17919">
    <property type="entry name" value="DEXHc_Snf"/>
    <property type="match status" value="1"/>
</dbReference>
<evidence type="ECO:0000259" key="2">
    <source>
        <dbReference type="PROSITE" id="PS51192"/>
    </source>
</evidence>
<feature type="domain" description="Helicase C-terminal" evidence="3">
    <location>
        <begin position="387"/>
        <end position="545"/>
    </location>
</feature>
<evidence type="ECO:0000256" key="1">
    <source>
        <dbReference type="ARBA" id="ARBA00022801"/>
    </source>
</evidence>
<dbReference type="PROSITE" id="PS51192">
    <property type="entry name" value="HELICASE_ATP_BIND_1"/>
    <property type="match status" value="1"/>
</dbReference>
<keyword evidence="4" id="KW-0547">Nucleotide-binding</keyword>
<accession>C1DVL6</accession>
<dbReference type="CDD" id="cd18793">
    <property type="entry name" value="SF2_C_SNF"/>
    <property type="match status" value="1"/>
</dbReference>
<sequence length="561" mass="65288">MIKIYNIPINYLKALKIEKVYIDLKFNVSPNLFNEIENIKSKGKIYNLKESVIENLSKKVNKKDKKSSSTYKNLSLFDLIKPILAAEINLDIPSDLNFPSKLFDYQIQGIKFLLTNNAALLADQMGTGKTVMSTTALRIFFIKGLVKKALIVAPSNLLNVWEEHLEKWAPELQFLTLNDTKEIRELLWEVKSHVYLVSYDTLKNDYKDKFFTLKEFFKDLDIIILDEAHNIKNKDTYKSKAIKTLAKEVKYKWALSGTPLQNNIKELVSLLEFLLPKEKELDKKSPDELKEILKPIMIRRLKKDVLKDLPEKLPPEIEKFDLSPVQREYYEKYLSFERNRLIDIYKRFRNEKNFQIMFKQNIIFSLQKLRQICNFPPNSYHSPKANRLKEIVKELTEDGEKVIVFSNFIQEGIGKIYKNLIEVLPQSSIVLYHGSLNQKEKQEAVKRFMKDKNCMVFLGSITAAGEGLTLTSSSYIIFFDLHWNPAKVWQAEDRVHRIGQTKAVNIYNFVTKNTVEEKIIQKLEEKKSIINNLIDDTVSEIESVSIEDLLDLIGLGNQNIV</sequence>
<protein>
    <submittedName>
        <fullName evidence="4">Helicase, Snf2 family</fullName>
    </submittedName>
</protein>
<dbReference type="GO" id="GO:0005524">
    <property type="term" value="F:ATP binding"/>
    <property type="evidence" value="ECO:0007669"/>
    <property type="project" value="InterPro"/>
</dbReference>
<dbReference type="OrthoDB" id="9760715at2"/>
<dbReference type="HOGENOM" id="CLU_000315_33_4_0"/>
<keyword evidence="1" id="KW-0378">Hydrolase</keyword>
<dbReference type="KEGG" id="saf:SULAZ_1182"/>
<name>C1DVL6_SULAA</name>